<name>A0A0D2AL04_9EURO</name>
<evidence type="ECO:0000313" key="3">
    <source>
        <dbReference type="Proteomes" id="UP000054466"/>
    </source>
</evidence>
<keyword evidence="3" id="KW-1185">Reference proteome</keyword>
<accession>A0A0D2AL04</accession>
<dbReference type="Proteomes" id="UP000054466">
    <property type="component" value="Unassembled WGS sequence"/>
</dbReference>
<feature type="compositionally biased region" description="Low complexity" evidence="1">
    <location>
        <begin position="329"/>
        <end position="354"/>
    </location>
</feature>
<dbReference type="GeneID" id="27348042"/>
<feature type="compositionally biased region" description="Basic residues" evidence="1">
    <location>
        <begin position="19"/>
        <end position="30"/>
    </location>
</feature>
<feature type="region of interest" description="Disordered" evidence="1">
    <location>
        <begin position="317"/>
        <end position="354"/>
    </location>
</feature>
<feature type="region of interest" description="Disordered" evidence="1">
    <location>
        <begin position="19"/>
        <end position="44"/>
    </location>
</feature>
<sequence length="354" mass="41815">MSTNRRVDLVQVDPALRRRARDRNRARRVNGPRPGPSAVRPRARDRLDTRVHRDRLLLYHYCQFDLDAMKRTRELAALEGHLESEDIYAAASLLPPIEATRQSIQRLQRYNQSVSQCCKRFHLAFNEMRSRTMNVELVKPSDRIEPLLNLDDNLEFISPDERYFPKNVGRFWSLLEPRHRFRLRYLFRFYKLRGYKNWAIQAARARGENTADVEPLSLEQALRRWTKRCLRLLGFHLGLEWHAISAEMTRLKQVQEEREREMYQMERRLAEDLDRRKGPSTTRYFSLLNPRYQGSSTTPPPAYREAADQFRQALVTSRSRIRQHREANRPPTRTNGTRRPVAAARAAHPGFGRG</sequence>
<proteinExistence type="predicted"/>
<dbReference type="AlphaFoldDB" id="A0A0D2AL04"/>
<reference evidence="2 3" key="1">
    <citation type="submission" date="2015-01" db="EMBL/GenBank/DDBJ databases">
        <title>The Genome Sequence of Cladophialophora immunda CBS83496.</title>
        <authorList>
            <consortium name="The Broad Institute Genomics Platform"/>
            <person name="Cuomo C."/>
            <person name="de Hoog S."/>
            <person name="Gorbushina A."/>
            <person name="Stielow B."/>
            <person name="Teixiera M."/>
            <person name="Abouelleil A."/>
            <person name="Chapman S.B."/>
            <person name="Priest M."/>
            <person name="Young S.K."/>
            <person name="Wortman J."/>
            <person name="Nusbaum C."/>
            <person name="Birren B."/>
        </authorList>
    </citation>
    <scope>NUCLEOTIDE SEQUENCE [LARGE SCALE GENOMIC DNA]</scope>
    <source>
        <strain evidence="2 3">CBS 83496</strain>
    </source>
</reference>
<dbReference type="EMBL" id="KN847044">
    <property type="protein sequence ID" value="KIW25687.1"/>
    <property type="molecule type" value="Genomic_DNA"/>
</dbReference>
<dbReference type="HOGENOM" id="CLU_783040_0_0_1"/>
<protein>
    <submittedName>
        <fullName evidence="2">Uncharacterized protein</fullName>
    </submittedName>
</protein>
<gene>
    <name evidence="2" type="ORF">PV07_08848</name>
</gene>
<dbReference type="STRING" id="569365.A0A0D2AL04"/>
<dbReference type="RefSeq" id="XP_016245903.1">
    <property type="nucleotide sequence ID" value="XM_016396047.1"/>
</dbReference>
<evidence type="ECO:0000256" key="1">
    <source>
        <dbReference type="SAM" id="MobiDB-lite"/>
    </source>
</evidence>
<organism evidence="2 3">
    <name type="scientific">Cladophialophora immunda</name>
    <dbReference type="NCBI Taxonomy" id="569365"/>
    <lineage>
        <taxon>Eukaryota</taxon>
        <taxon>Fungi</taxon>
        <taxon>Dikarya</taxon>
        <taxon>Ascomycota</taxon>
        <taxon>Pezizomycotina</taxon>
        <taxon>Eurotiomycetes</taxon>
        <taxon>Chaetothyriomycetidae</taxon>
        <taxon>Chaetothyriales</taxon>
        <taxon>Herpotrichiellaceae</taxon>
        <taxon>Cladophialophora</taxon>
    </lineage>
</organism>
<dbReference type="VEuPathDB" id="FungiDB:PV07_08848"/>
<evidence type="ECO:0000313" key="2">
    <source>
        <dbReference type="EMBL" id="KIW25687.1"/>
    </source>
</evidence>